<organism evidence="13 14">
    <name type="scientific">Paramarasmius palmivorus</name>
    <dbReference type="NCBI Taxonomy" id="297713"/>
    <lineage>
        <taxon>Eukaryota</taxon>
        <taxon>Fungi</taxon>
        <taxon>Dikarya</taxon>
        <taxon>Basidiomycota</taxon>
        <taxon>Agaricomycotina</taxon>
        <taxon>Agaricomycetes</taxon>
        <taxon>Agaricomycetidae</taxon>
        <taxon>Agaricales</taxon>
        <taxon>Marasmiineae</taxon>
        <taxon>Marasmiaceae</taxon>
        <taxon>Paramarasmius</taxon>
    </lineage>
</organism>
<reference evidence="13 14" key="1">
    <citation type="submission" date="2024-01" db="EMBL/GenBank/DDBJ databases">
        <title>A draft genome for a cacao thread blight-causing isolate of Paramarasmius palmivorus.</title>
        <authorList>
            <person name="Baruah I.K."/>
            <person name="Bukari Y."/>
            <person name="Amoako-Attah I."/>
            <person name="Meinhardt L.W."/>
            <person name="Bailey B.A."/>
            <person name="Cohen S.P."/>
        </authorList>
    </citation>
    <scope>NUCLEOTIDE SEQUENCE [LARGE SCALE GENOMIC DNA]</scope>
    <source>
        <strain evidence="13 14">GH-12</strain>
    </source>
</reference>
<evidence type="ECO:0000256" key="6">
    <source>
        <dbReference type="ARBA" id="ARBA00022801"/>
    </source>
</evidence>
<evidence type="ECO:0000313" key="13">
    <source>
        <dbReference type="EMBL" id="KAK7038841.1"/>
    </source>
</evidence>
<keyword evidence="5 11" id="KW-0479">Metal-binding</keyword>
<dbReference type="EMBL" id="JAYKXP010000042">
    <property type="protein sequence ID" value="KAK7038841.1"/>
    <property type="molecule type" value="Genomic_DNA"/>
</dbReference>
<dbReference type="InterPro" id="IPR001842">
    <property type="entry name" value="Peptidase_M36"/>
</dbReference>
<dbReference type="GO" id="GO:0004222">
    <property type="term" value="F:metalloendopeptidase activity"/>
    <property type="evidence" value="ECO:0007669"/>
    <property type="project" value="InterPro"/>
</dbReference>
<dbReference type="InterPro" id="IPR050371">
    <property type="entry name" value="Fungal_virulence_M36"/>
</dbReference>
<evidence type="ECO:0000256" key="9">
    <source>
        <dbReference type="ARBA" id="ARBA00023145"/>
    </source>
</evidence>
<comment type="caution">
    <text evidence="13">The sequence shown here is derived from an EMBL/GenBank/DDBJ whole genome shotgun (WGS) entry which is preliminary data.</text>
</comment>
<evidence type="ECO:0000256" key="1">
    <source>
        <dbReference type="ARBA" id="ARBA00004613"/>
    </source>
</evidence>
<keyword evidence="9 12" id="KW-0865">Zymogen</keyword>
<keyword evidence="14" id="KW-1185">Reference proteome</keyword>
<keyword evidence="7 11" id="KW-0862">Zinc</keyword>
<dbReference type="GO" id="GO:0008270">
    <property type="term" value="F:zinc ion binding"/>
    <property type="evidence" value="ECO:0007669"/>
    <property type="project" value="InterPro"/>
</dbReference>
<dbReference type="Proteomes" id="UP001383192">
    <property type="component" value="Unassembled WGS sequence"/>
</dbReference>
<keyword evidence="8 12" id="KW-0482">Metalloprotease</keyword>
<protein>
    <recommendedName>
        <fullName evidence="12">Extracellular metalloproteinase</fullName>
        <ecNumber evidence="12">3.4.24.-</ecNumber>
    </recommendedName>
    <alternativeName>
        <fullName evidence="12">Fungalysin</fullName>
    </alternativeName>
</protein>
<comment type="cofactor">
    <cofactor evidence="11">
        <name>Zn(2+)</name>
        <dbReference type="ChEBI" id="CHEBI:29105"/>
    </cofactor>
    <text evidence="11">Binds 1 zinc ion per subunit.</text>
</comment>
<evidence type="ECO:0000256" key="11">
    <source>
        <dbReference type="PIRSR" id="PIRSR601842-2"/>
    </source>
</evidence>
<dbReference type="PANTHER" id="PTHR33478:SF1">
    <property type="entry name" value="EXTRACELLULAR METALLOPROTEINASE MEP"/>
    <property type="match status" value="1"/>
</dbReference>
<accession>A0AAW0CIH0</accession>
<dbReference type="GO" id="GO:0005615">
    <property type="term" value="C:extracellular space"/>
    <property type="evidence" value="ECO:0007669"/>
    <property type="project" value="InterPro"/>
</dbReference>
<comment type="similarity">
    <text evidence="2 12">Belongs to the peptidase M36 family.</text>
</comment>
<feature type="signal peptide" evidence="12">
    <location>
        <begin position="1"/>
        <end position="23"/>
    </location>
</feature>
<dbReference type="PANTHER" id="PTHR33478">
    <property type="entry name" value="EXTRACELLULAR METALLOPROTEINASE MEP"/>
    <property type="match status" value="1"/>
</dbReference>
<feature type="binding site" evidence="11">
    <location>
        <position position="222"/>
    </location>
    <ligand>
        <name>Zn(2+)</name>
        <dbReference type="ChEBI" id="CHEBI:29105"/>
        <note>catalytic</note>
    </ligand>
</feature>
<evidence type="ECO:0000256" key="7">
    <source>
        <dbReference type="ARBA" id="ARBA00022833"/>
    </source>
</evidence>
<proteinExistence type="inferred from homology"/>
<name>A0AAW0CIH0_9AGAR</name>
<feature type="binding site" evidence="11">
    <location>
        <position position="417"/>
    </location>
    <ligand>
        <name>Zn(2+)</name>
        <dbReference type="ChEBI" id="CHEBI:29105"/>
        <note>catalytic</note>
    </ligand>
</feature>
<dbReference type="PRINTS" id="PR00999">
    <property type="entry name" value="FUNGALYSIN"/>
</dbReference>
<dbReference type="GO" id="GO:0006508">
    <property type="term" value="P:proteolysis"/>
    <property type="evidence" value="ECO:0007669"/>
    <property type="project" value="UniProtKB-KW"/>
</dbReference>
<evidence type="ECO:0000313" key="14">
    <source>
        <dbReference type="Proteomes" id="UP001383192"/>
    </source>
</evidence>
<gene>
    <name evidence="13" type="ORF">VNI00_010471</name>
</gene>
<evidence type="ECO:0000256" key="4">
    <source>
        <dbReference type="ARBA" id="ARBA00022670"/>
    </source>
</evidence>
<dbReference type="SUPFAM" id="SSF55486">
    <property type="entry name" value="Metalloproteases ('zincins'), catalytic domain"/>
    <property type="match status" value="1"/>
</dbReference>
<evidence type="ECO:0000256" key="2">
    <source>
        <dbReference type="ARBA" id="ARBA00006006"/>
    </source>
</evidence>
<keyword evidence="6 12" id="KW-0378">Hydrolase</keyword>
<evidence type="ECO:0000256" key="5">
    <source>
        <dbReference type="ARBA" id="ARBA00022723"/>
    </source>
</evidence>
<feature type="binding site" evidence="11">
    <location>
        <position position="421"/>
    </location>
    <ligand>
        <name>Zn(2+)</name>
        <dbReference type="ChEBI" id="CHEBI:29105"/>
        <note>catalytic</note>
    </ligand>
</feature>
<feature type="binding site" evidence="11">
    <location>
        <position position="446"/>
    </location>
    <ligand>
        <name>Zn(2+)</name>
        <dbReference type="ChEBI" id="CHEBI:29105"/>
        <note>catalytic</note>
    </ligand>
</feature>
<dbReference type="AlphaFoldDB" id="A0AAW0CIH0"/>
<dbReference type="Gene3D" id="3.10.170.10">
    <property type="match status" value="1"/>
</dbReference>
<dbReference type="Gene3D" id="1.10.390.10">
    <property type="entry name" value="Neutral Protease Domain 2"/>
    <property type="match status" value="1"/>
</dbReference>
<sequence>MKGFSYLLGVVSLTVTFALEGHAAPWLKSSQYRTHRIQSIGRGLIITSFHPETVYTTFGAGVEQGQSFVETNLEERTVSFVKSQLAIDSTQVAFKSGHVIDGTQLGYAKQLHDGVPFINAVANVAFKDNKVVAFGHSFVDTGSIPSSRPTVLLEDVVHGVEVSLNGKKNGVQPTLEYLALQGGAAALVHVFQIQDEDAGIWYEAYVDAHSGELVSINDFGSDASYKIVPIQKQTITEGLEIVTDPQNPAASPDGWHSDGTNSTTDTSGNNVIVYWASQANTTPQSSAELNFIYTYDASLEPREGENTDASRTNVFYVINSWHDTMYLYGFTESAYNFQNNNFGKGGLGGDRVLFAVQDGNGSNNAKFFTPPEYALRLIWSYLILNRVSAAVNPERAGSSSGTEPVRDGGLQNDVPIHEMTHGLTKRLTGGGTARCLLTMEASGLGEGWSDAVADWFAHTDTATVTDFVVGQWLAGNDAGLRDYPYSTSASVNPLRYSTVGTLDEVHDIGEVWANMLHNVYAELVAEHGWSATSLTNANGAEGNVVFLHLLIDALALQPCEPSMPNARDAWIQADQNRYDGANRCLLWRVFASRGLGVGAADYVDSGVVPDDC</sequence>
<dbReference type="CDD" id="cd09596">
    <property type="entry name" value="M36"/>
    <property type="match status" value="1"/>
</dbReference>
<evidence type="ECO:0000256" key="10">
    <source>
        <dbReference type="PIRSR" id="PIRSR601842-1"/>
    </source>
</evidence>
<keyword evidence="12" id="KW-0732">Signal</keyword>
<dbReference type="EC" id="3.4.24.-" evidence="12"/>
<keyword evidence="3 12" id="KW-0964">Secreted</keyword>
<dbReference type="Pfam" id="PF02128">
    <property type="entry name" value="Peptidase_M36"/>
    <property type="match status" value="1"/>
</dbReference>
<evidence type="ECO:0000256" key="3">
    <source>
        <dbReference type="ARBA" id="ARBA00022525"/>
    </source>
</evidence>
<comment type="subcellular location">
    <subcellularLocation>
        <location evidence="1 12">Secreted</location>
    </subcellularLocation>
</comment>
<evidence type="ECO:0000256" key="12">
    <source>
        <dbReference type="RuleBase" id="RU364017"/>
    </source>
</evidence>
<feature type="active site" evidence="10">
    <location>
        <position position="418"/>
    </location>
</feature>
<dbReference type="InterPro" id="IPR027268">
    <property type="entry name" value="Peptidase_M4/M1_CTD_sf"/>
</dbReference>
<keyword evidence="4 12" id="KW-0645">Protease</keyword>
<feature type="chain" id="PRO_5043112153" description="Extracellular metalloproteinase" evidence="12">
    <location>
        <begin position="24"/>
        <end position="612"/>
    </location>
</feature>
<evidence type="ECO:0000256" key="8">
    <source>
        <dbReference type="ARBA" id="ARBA00023049"/>
    </source>
</evidence>